<dbReference type="AlphaFoldDB" id="A0A699HNF5"/>
<gene>
    <name evidence="2" type="ORF">Tci_420898</name>
</gene>
<evidence type="ECO:0000259" key="1">
    <source>
        <dbReference type="Pfam" id="PF07727"/>
    </source>
</evidence>
<feature type="non-terminal residue" evidence="2">
    <location>
        <position position="1"/>
    </location>
</feature>
<evidence type="ECO:0000313" key="2">
    <source>
        <dbReference type="EMBL" id="GEY48924.1"/>
    </source>
</evidence>
<dbReference type="CDD" id="cd09272">
    <property type="entry name" value="RNase_HI_RT_Ty1"/>
    <property type="match status" value="1"/>
</dbReference>
<dbReference type="PANTHER" id="PTHR11439:SF463">
    <property type="entry name" value="REVERSE TRANSCRIPTASE TY1_COPIA-TYPE DOMAIN-CONTAINING PROTEIN"/>
    <property type="match status" value="1"/>
</dbReference>
<dbReference type="Pfam" id="PF07727">
    <property type="entry name" value="RVT_2"/>
    <property type="match status" value="1"/>
</dbReference>
<feature type="domain" description="Reverse transcriptase Ty1/copia-type" evidence="1">
    <location>
        <begin position="4"/>
        <end position="65"/>
    </location>
</feature>
<dbReference type="EMBL" id="BKCJ010182846">
    <property type="protein sequence ID" value="GEY48924.1"/>
    <property type="molecule type" value="Genomic_DNA"/>
</dbReference>
<dbReference type="PANTHER" id="PTHR11439">
    <property type="entry name" value="GAG-POL-RELATED RETROTRANSPOSON"/>
    <property type="match status" value="1"/>
</dbReference>
<accession>A0A699HNF5</accession>
<proteinExistence type="predicted"/>
<dbReference type="InterPro" id="IPR013103">
    <property type="entry name" value="RVT_2"/>
</dbReference>
<organism evidence="2">
    <name type="scientific">Tanacetum cinerariifolium</name>
    <name type="common">Dalmatian daisy</name>
    <name type="synonym">Chrysanthemum cinerariifolium</name>
    <dbReference type="NCBI Taxonomy" id="118510"/>
    <lineage>
        <taxon>Eukaryota</taxon>
        <taxon>Viridiplantae</taxon>
        <taxon>Streptophyta</taxon>
        <taxon>Embryophyta</taxon>
        <taxon>Tracheophyta</taxon>
        <taxon>Spermatophyta</taxon>
        <taxon>Magnoliopsida</taxon>
        <taxon>eudicotyledons</taxon>
        <taxon>Gunneridae</taxon>
        <taxon>Pentapetalae</taxon>
        <taxon>asterids</taxon>
        <taxon>campanulids</taxon>
        <taxon>Asterales</taxon>
        <taxon>Asteraceae</taxon>
        <taxon>Asteroideae</taxon>
        <taxon>Anthemideae</taxon>
        <taxon>Anthemidinae</taxon>
        <taxon>Tanacetum</taxon>
    </lineage>
</organism>
<reference evidence="2" key="1">
    <citation type="journal article" date="2019" name="Sci. Rep.">
        <title>Draft genome of Tanacetum cinerariifolium, the natural source of mosquito coil.</title>
        <authorList>
            <person name="Yamashiro T."/>
            <person name="Shiraishi A."/>
            <person name="Satake H."/>
            <person name="Nakayama K."/>
        </authorList>
    </citation>
    <scope>NUCLEOTIDE SEQUENCE</scope>
</reference>
<name>A0A699HNF5_TANCI</name>
<sequence length="603" mass="69642">ELCKAVEKLMKDKFYMSSIGELTFFLGLQVKQKDDEIYIIQDTYIAKILRKCGFTYVKSASTPIETEKPLLKDPDGEDVDVHIYSKELASPKQTALGKDISNLFMAGVNTTRCDKDSIELIELMVFKEDASNRGKIEAIDADEDITLMNVEKDEEVVAMDVDPQGMINQEDVNAINKGVNLIEPTLFDDEEVTMTMALTLIKIKEEKAKLLDEQKAQKLHNEEVQKAAAKDKQKKRMIWKSSIEVSSFESTQEIPSNDLKEMPEEDVQNMLEIAYQSFEDTLKGFDREDLVALWNLVKEKFSSAVPNVDKEKALWVELKRLFEPDADDVLWKLQRYMHAPLSWKLYTDCGVHHVSSTRGHDIFMLIEKYYPLSNGVLILMLSGKLQVKKDNEMTRDLVIKIFIEANKPKRKDKDLFKSKDPHIFIANTAHKNMTIYQMDVKMAFLNGELKEEAKPTKKHLQAMKRIFRYLKGTIYMGLWYSKDTDMSLMAYADVDHVGCQDTRHYGFQFNKIPLYCDNKSAIALCCNNVQHSRAKHVDFRYQVIKEKVENGIVELYFVWTEYQLADIFTKPLPRERFNFLIDKLGMKSMSSDTLKGLAEKTDE</sequence>
<comment type="caution">
    <text evidence="2">The sequence shown here is derived from an EMBL/GenBank/DDBJ whole genome shotgun (WGS) entry which is preliminary data.</text>
</comment>
<protein>
    <recommendedName>
        <fullName evidence="1">Reverse transcriptase Ty1/copia-type domain-containing protein</fullName>
    </recommendedName>
</protein>